<dbReference type="Proteomes" id="UP000307943">
    <property type="component" value="Unassembled WGS sequence"/>
</dbReference>
<dbReference type="RefSeq" id="WP_139602994.1">
    <property type="nucleotide sequence ID" value="NZ_VDCQ01000018.1"/>
</dbReference>
<dbReference type="AlphaFoldDB" id="A0A5C4TAM4"/>
<dbReference type="EMBL" id="VDCQ01000018">
    <property type="protein sequence ID" value="TNJ65497.1"/>
    <property type="molecule type" value="Genomic_DNA"/>
</dbReference>
<accession>A0A5C4TAM4</accession>
<evidence type="ECO:0000313" key="2">
    <source>
        <dbReference type="Proteomes" id="UP000307943"/>
    </source>
</evidence>
<keyword evidence="2" id="KW-1185">Reference proteome</keyword>
<organism evidence="1 2">
    <name type="scientific">Paenibacillus hemerocallicola</name>
    <dbReference type="NCBI Taxonomy" id="1172614"/>
    <lineage>
        <taxon>Bacteria</taxon>
        <taxon>Bacillati</taxon>
        <taxon>Bacillota</taxon>
        <taxon>Bacilli</taxon>
        <taxon>Bacillales</taxon>
        <taxon>Paenibacillaceae</taxon>
        <taxon>Paenibacillus</taxon>
    </lineage>
</organism>
<name>A0A5C4TAM4_9BACL</name>
<gene>
    <name evidence="1" type="ORF">FE784_14855</name>
</gene>
<dbReference type="OrthoDB" id="650920at2"/>
<comment type="caution">
    <text evidence="1">The sequence shown here is derived from an EMBL/GenBank/DDBJ whole genome shotgun (WGS) entry which is preliminary data.</text>
</comment>
<proteinExistence type="predicted"/>
<protein>
    <submittedName>
        <fullName evidence="1">Uncharacterized protein</fullName>
    </submittedName>
</protein>
<sequence length="264" mass="28264">MKIADVQQSIAFIQSVKLSIPDLAPLALTGANAAGKPSIAQDEHGKKDSSADITAGSVISFVSGVSGQNRQDVLDSTLFAQFAANASANRETDAQAWYSTYLNTLGALAWTSQGFDFQQYSVSSSSFQLDDVVLDIVKAAFTADEYAVVKSSIDALKKLKDDDGRIKLFGHNAVSSNAGNFQIGAVTETNGALAMHTLGAYFSSSDTQTDFLFAHYKSSSTTIYKGVQTMTLNESQYANVRDAVQKRLGKNIEDFVLNVPLSVN</sequence>
<evidence type="ECO:0000313" key="1">
    <source>
        <dbReference type="EMBL" id="TNJ65497.1"/>
    </source>
</evidence>
<reference evidence="1 2" key="1">
    <citation type="submission" date="2019-05" db="EMBL/GenBank/DDBJ databases">
        <title>We sequenced the genome of Paenibacillus hemerocallicola KCTC 33185 for further insight into its adaptation and study the phylogeny of Paenibacillus.</title>
        <authorList>
            <person name="Narsing Rao M.P."/>
        </authorList>
    </citation>
    <scope>NUCLEOTIDE SEQUENCE [LARGE SCALE GENOMIC DNA]</scope>
    <source>
        <strain evidence="1 2">KCTC 33185</strain>
    </source>
</reference>